<reference evidence="1 2" key="1">
    <citation type="submission" date="2021-03" db="EMBL/GenBank/DDBJ databases">
        <title>Sequencing the genomes of 1000 actinobacteria strains.</title>
        <authorList>
            <person name="Klenk H.-P."/>
        </authorList>
    </citation>
    <scope>NUCLEOTIDE SEQUENCE [LARGE SCALE GENOMIC DNA]</scope>
    <source>
        <strain evidence="1 2">DSM 44580</strain>
    </source>
</reference>
<dbReference type="SUPFAM" id="SSF48498">
    <property type="entry name" value="Tetracyclin repressor-like, C-terminal domain"/>
    <property type="match status" value="1"/>
</dbReference>
<dbReference type="InterPro" id="IPR036271">
    <property type="entry name" value="Tet_transcr_reg_TetR-rel_C_sf"/>
</dbReference>
<organism evidence="1 2">
    <name type="scientific">Crossiella equi</name>
    <dbReference type="NCBI Taxonomy" id="130796"/>
    <lineage>
        <taxon>Bacteria</taxon>
        <taxon>Bacillati</taxon>
        <taxon>Actinomycetota</taxon>
        <taxon>Actinomycetes</taxon>
        <taxon>Pseudonocardiales</taxon>
        <taxon>Pseudonocardiaceae</taxon>
        <taxon>Crossiella</taxon>
    </lineage>
</organism>
<name>A0ABS5AJA3_9PSEU</name>
<evidence type="ECO:0000313" key="1">
    <source>
        <dbReference type="EMBL" id="MBP2476653.1"/>
    </source>
</evidence>
<protein>
    <submittedName>
        <fullName evidence="1">Uncharacterized protein</fullName>
    </submittedName>
</protein>
<dbReference type="Gene3D" id="1.10.357.10">
    <property type="entry name" value="Tetracycline Repressor, domain 2"/>
    <property type="match status" value="1"/>
</dbReference>
<dbReference type="Proteomes" id="UP001519363">
    <property type="component" value="Unassembled WGS sequence"/>
</dbReference>
<gene>
    <name evidence="1" type="ORF">JOF53_005525</name>
</gene>
<comment type="caution">
    <text evidence="1">The sequence shown here is derived from an EMBL/GenBank/DDBJ whole genome shotgun (WGS) entry which is preliminary data.</text>
</comment>
<keyword evidence="2" id="KW-1185">Reference proteome</keyword>
<proteinExistence type="predicted"/>
<sequence length="261" mass="28813">MGGARVSVTNARKAARDKDSRLVHWVWDARHPEMIDQETWAGPPVAGDPSAHVWFDEQRLFALEHHCRRVGERLRDSAGDGSPRQVLAAVVTELLSLDEPRRQENAVGRAFVVRAGADPEFARHYRGPAGGPAGAVRGPVRAGRASRPRAAAVVLAQAVDGRGPTACCSVAGPRLWPPCSMSCCPVRRTRESRRVQYHQHDRRAPEEVFAHLAEPSNHVGLSPLVVEVRDVRREPGLLRFAVGQAKKVQLARGRELARRFR</sequence>
<accession>A0ABS5AJA3</accession>
<evidence type="ECO:0000313" key="2">
    <source>
        <dbReference type="Proteomes" id="UP001519363"/>
    </source>
</evidence>
<dbReference type="EMBL" id="JAGIOO010000001">
    <property type="protein sequence ID" value="MBP2476653.1"/>
    <property type="molecule type" value="Genomic_DNA"/>
</dbReference>
<dbReference type="RefSeq" id="WP_209707314.1">
    <property type="nucleotide sequence ID" value="NZ_JAGIOO010000001.1"/>
</dbReference>